<dbReference type="SUPFAM" id="SSF48371">
    <property type="entry name" value="ARM repeat"/>
    <property type="match status" value="1"/>
</dbReference>
<dbReference type="GO" id="GO:0034515">
    <property type="term" value="C:proteasome storage granule"/>
    <property type="evidence" value="ECO:0007669"/>
    <property type="project" value="TreeGrafter"/>
</dbReference>
<dbReference type="HOGENOM" id="CLU_047628_0_0_1"/>
<dbReference type="InterPro" id="IPR002015">
    <property type="entry name" value="Proteasome/cyclosome_rpt"/>
</dbReference>
<dbReference type="STRING" id="930992.A0A0D0AQQ1"/>
<feature type="domain" description="26S proteasome regulatory subunit RPN2 C-terminal" evidence="3">
    <location>
        <begin position="232"/>
        <end position="362"/>
    </location>
</feature>
<evidence type="ECO:0000313" key="5">
    <source>
        <dbReference type="Proteomes" id="UP000054485"/>
    </source>
</evidence>
<dbReference type="GO" id="GO:0043161">
    <property type="term" value="P:proteasome-mediated ubiquitin-dependent protein catabolic process"/>
    <property type="evidence" value="ECO:0007669"/>
    <property type="project" value="TreeGrafter"/>
</dbReference>
<reference evidence="5" key="2">
    <citation type="submission" date="2015-01" db="EMBL/GenBank/DDBJ databases">
        <title>Evolutionary Origins and Diversification of the Mycorrhizal Mutualists.</title>
        <authorList>
            <consortium name="DOE Joint Genome Institute"/>
            <consortium name="Mycorrhizal Genomics Consortium"/>
            <person name="Kohler A."/>
            <person name="Kuo A."/>
            <person name="Nagy L.G."/>
            <person name="Floudas D."/>
            <person name="Copeland A."/>
            <person name="Barry K.W."/>
            <person name="Cichocki N."/>
            <person name="Veneault-Fourrey C."/>
            <person name="LaButti K."/>
            <person name="Lindquist E.A."/>
            <person name="Lipzen A."/>
            <person name="Lundell T."/>
            <person name="Morin E."/>
            <person name="Murat C."/>
            <person name="Riley R."/>
            <person name="Ohm R."/>
            <person name="Sun H."/>
            <person name="Tunlid A."/>
            <person name="Henrissat B."/>
            <person name="Grigoriev I.V."/>
            <person name="Hibbett D.S."/>
            <person name="Martin F."/>
        </authorList>
    </citation>
    <scope>NUCLEOTIDE SEQUENCE [LARGE SCALE GENOMIC DNA]</scope>
    <source>
        <strain evidence="5">UH-Slu-Lm8-n1</strain>
    </source>
</reference>
<dbReference type="InterPro" id="IPR011989">
    <property type="entry name" value="ARM-like"/>
</dbReference>
<organism evidence="4 5">
    <name type="scientific">Suillus luteus UH-Slu-Lm8-n1</name>
    <dbReference type="NCBI Taxonomy" id="930992"/>
    <lineage>
        <taxon>Eukaryota</taxon>
        <taxon>Fungi</taxon>
        <taxon>Dikarya</taxon>
        <taxon>Basidiomycota</taxon>
        <taxon>Agaricomycotina</taxon>
        <taxon>Agaricomycetes</taxon>
        <taxon>Agaricomycetidae</taxon>
        <taxon>Boletales</taxon>
        <taxon>Suillineae</taxon>
        <taxon>Suillaceae</taxon>
        <taxon>Suillus</taxon>
    </lineage>
</organism>
<evidence type="ECO:0000313" key="4">
    <source>
        <dbReference type="EMBL" id="KIK34323.1"/>
    </source>
</evidence>
<dbReference type="InterPro" id="IPR040623">
    <property type="entry name" value="RPN2_C"/>
</dbReference>
<evidence type="ECO:0000256" key="1">
    <source>
        <dbReference type="ARBA" id="ARBA00022737"/>
    </source>
</evidence>
<sequence>MLTYARETWHEKIIHGLAMGLAFIFYGRREEADSMITSLLTVKDPILRYGGVYTLALANAGTSNNDAVWQLPHTAVLDTSVDNPGQVPRIVQLLSESYNPHVRCGATLALGIACAGTSLQDAVDILEPMTKDNIGFMRQSAFIALGMILVRQSEPSSPSMSSTRALYTKVMSNKHEDPTARLMDAGGRNVTISLQSRVGSKNMNAIVGMAIFCQIWYWYPLVHCMCLMFEPTAIIGLNEDEARIQVPKFEFVSSARPSLFAYPPPATPLKRETPAKAATTVLSTTAKVKAREKKKQLQMQTLWIWYASLSLDGLSSTNTSEDIELKRKSEPSSENVVNFSRVTPMQLACISFPLEGWYQPVHLYH</sequence>
<dbReference type="InParanoid" id="A0A0D0AQQ1"/>
<protein>
    <submittedName>
        <fullName evidence="4">Unplaced genomic scaffold CY34scaffold_641, whole genome shotgun sequence</fullName>
    </submittedName>
</protein>
<keyword evidence="1" id="KW-0677">Repeat</keyword>
<keyword evidence="2" id="KW-0647">Proteasome</keyword>
<accession>A0A0D0AQQ1</accession>
<proteinExistence type="predicted"/>
<dbReference type="Gene3D" id="1.25.10.10">
    <property type="entry name" value="Leucine-rich Repeat Variant"/>
    <property type="match status" value="1"/>
</dbReference>
<dbReference type="PANTHER" id="PTHR10943:SF2">
    <property type="entry name" value="26S PROTEASOME NON-ATPASE REGULATORY SUBUNIT 1"/>
    <property type="match status" value="1"/>
</dbReference>
<evidence type="ECO:0000256" key="2">
    <source>
        <dbReference type="ARBA" id="ARBA00022942"/>
    </source>
</evidence>
<dbReference type="InterPro" id="IPR016024">
    <property type="entry name" value="ARM-type_fold"/>
</dbReference>
<evidence type="ECO:0000259" key="3">
    <source>
        <dbReference type="Pfam" id="PF18004"/>
    </source>
</evidence>
<reference evidence="4 5" key="1">
    <citation type="submission" date="2014-04" db="EMBL/GenBank/DDBJ databases">
        <authorList>
            <consortium name="DOE Joint Genome Institute"/>
            <person name="Kuo A."/>
            <person name="Ruytinx J."/>
            <person name="Rineau F."/>
            <person name="Colpaert J."/>
            <person name="Kohler A."/>
            <person name="Nagy L.G."/>
            <person name="Floudas D."/>
            <person name="Copeland A."/>
            <person name="Barry K.W."/>
            <person name="Cichocki N."/>
            <person name="Veneault-Fourrey C."/>
            <person name="LaButti K."/>
            <person name="Lindquist E.A."/>
            <person name="Lipzen A."/>
            <person name="Lundell T."/>
            <person name="Morin E."/>
            <person name="Murat C."/>
            <person name="Sun H."/>
            <person name="Tunlid A."/>
            <person name="Henrissat B."/>
            <person name="Grigoriev I.V."/>
            <person name="Hibbett D.S."/>
            <person name="Martin F."/>
            <person name="Nordberg H.P."/>
            <person name="Cantor M.N."/>
            <person name="Hua S.X."/>
        </authorList>
    </citation>
    <scope>NUCLEOTIDE SEQUENCE [LARGE SCALE GENOMIC DNA]</scope>
    <source>
        <strain evidence="4 5">UH-Slu-Lm8-n1</strain>
    </source>
</reference>
<gene>
    <name evidence="4" type="ORF">CY34DRAFT_26883</name>
</gene>
<dbReference type="OrthoDB" id="261572at2759"/>
<dbReference type="PANTHER" id="PTHR10943">
    <property type="entry name" value="26S PROTEASOME NON-ATPASE REGULATORY SUBUNIT"/>
    <property type="match status" value="1"/>
</dbReference>
<dbReference type="GO" id="GO:0005634">
    <property type="term" value="C:nucleus"/>
    <property type="evidence" value="ECO:0007669"/>
    <property type="project" value="TreeGrafter"/>
</dbReference>
<name>A0A0D0AQQ1_9AGAM</name>
<dbReference type="GO" id="GO:0008540">
    <property type="term" value="C:proteasome regulatory particle, base subcomplex"/>
    <property type="evidence" value="ECO:0007669"/>
    <property type="project" value="TreeGrafter"/>
</dbReference>
<dbReference type="Pfam" id="PF01851">
    <property type="entry name" value="PC_rep"/>
    <property type="match status" value="1"/>
</dbReference>
<dbReference type="Pfam" id="PF18004">
    <property type="entry name" value="RPN2_C"/>
    <property type="match status" value="1"/>
</dbReference>
<keyword evidence="5" id="KW-1185">Reference proteome</keyword>
<dbReference type="Proteomes" id="UP000054485">
    <property type="component" value="Unassembled WGS sequence"/>
</dbReference>
<dbReference type="AlphaFoldDB" id="A0A0D0AQQ1"/>
<dbReference type="EMBL" id="KN835772">
    <property type="protein sequence ID" value="KIK34323.1"/>
    <property type="molecule type" value="Genomic_DNA"/>
</dbReference>